<dbReference type="AlphaFoldDB" id="A0ABD0UMW4"/>
<evidence type="ECO:0000313" key="3">
    <source>
        <dbReference type="EMBL" id="KAL0911707.1"/>
    </source>
</evidence>
<evidence type="ECO:0000256" key="2">
    <source>
        <dbReference type="SAM" id="Phobius"/>
    </source>
</evidence>
<dbReference type="Proteomes" id="UP001552299">
    <property type="component" value="Unassembled WGS sequence"/>
</dbReference>
<sequence length="206" mass="22255">MEGRDISSEFGRDDGWRKLENGGKFRNGSRRSREEFRNAKINEAERVEAQQQAFVGGKMAESITQSIGNTISQSSGLDEIIIHVGNETSQSSGLGDNSRANDKQPNAGRKRLEKTTELSYSVAMSLSGGIINTGVANKNKSGGGELILFQASVLLALVSFFTWLALLISVLLYKNVKRTFLIGLMILSIFSLLAGSWSSPSASSSS</sequence>
<reference evidence="3 4" key="1">
    <citation type="journal article" date="2024" name="Plant Biotechnol. J.">
        <title>Dendrobium thyrsiflorum genome and its molecular insights into genes involved in important horticultural traits.</title>
        <authorList>
            <person name="Chen B."/>
            <person name="Wang J.Y."/>
            <person name="Zheng P.J."/>
            <person name="Li K.L."/>
            <person name="Liang Y.M."/>
            <person name="Chen X.F."/>
            <person name="Zhang C."/>
            <person name="Zhao X."/>
            <person name="He X."/>
            <person name="Zhang G.Q."/>
            <person name="Liu Z.J."/>
            <person name="Xu Q."/>
        </authorList>
    </citation>
    <scope>NUCLEOTIDE SEQUENCE [LARGE SCALE GENOMIC DNA]</scope>
    <source>
        <strain evidence="3">GZMU011</strain>
    </source>
</reference>
<keyword evidence="2" id="KW-0812">Transmembrane</keyword>
<keyword evidence="4" id="KW-1185">Reference proteome</keyword>
<proteinExistence type="predicted"/>
<feature type="region of interest" description="Disordered" evidence="1">
    <location>
        <begin position="88"/>
        <end position="111"/>
    </location>
</feature>
<name>A0ABD0UMW4_DENTH</name>
<feature type="compositionally biased region" description="Basic and acidic residues" evidence="1">
    <location>
        <begin position="1"/>
        <end position="23"/>
    </location>
</feature>
<feature type="transmembrane region" description="Helical" evidence="2">
    <location>
        <begin position="147"/>
        <end position="173"/>
    </location>
</feature>
<keyword evidence="2" id="KW-1133">Transmembrane helix</keyword>
<evidence type="ECO:0000313" key="4">
    <source>
        <dbReference type="Proteomes" id="UP001552299"/>
    </source>
</evidence>
<feature type="transmembrane region" description="Helical" evidence="2">
    <location>
        <begin position="180"/>
        <end position="198"/>
    </location>
</feature>
<feature type="region of interest" description="Disordered" evidence="1">
    <location>
        <begin position="1"/>
        <end position="37"/>
    </location>
</feature>
<feature type="transmembrane region" description="Helical" evidence="2">
    <location>
        <begin position="118"/>
        <end position="135"/>
    </location>
</feature>
<keyword evidence="2" id="KW-0472">Membrane</keyword>
<protein>
    <submittedName>
        <fullName evidence="3">Uncharacterized protein</fullName>
    </submittedName>
</protein>
<gene>
    <name evidence="3" type="ORF">M5K25_019866</name>
</gene>
<organism evidence="3 4">
    <name type="scientific">Dendrobium thyrsiflorum</name>
    <name type="common">Pinecone-like raceme dendrobium</name>
    <name type="synonym">Orchid</name>
    <dbReference type="NCBI Taxonomy" id="117978"/>
    <lineage>
        <taxon>Eukaryota</taxon>
        <taxon>Viridiplantae</taxon>
        <taxon>Streptophyta</taxon>
        <taxon>Embryophyta</taxon>
        <taxon>Tracheophyta</taxon>
        <taxon>Spermatophyta</taxon>
        <taxon>Magnoliopsida</taxon>
        <taxon>Liliopsida</taxon>
        <taxon>Asparagales</taxon>
        <taxon>Orchidaceae</taxon>
        <taxon>Epidendroideae</taxon>
        <taxon>Malaxideae</taxon>
        <taxon>Dendrobiinae</taxon>
        <taxon>Dendrobium</taxon>
    </lineage>
</organism>
<accession>A0ABD0UMW4</accession>
<comment type="caution">
    <text evidence="3">The sequence shown here is derived from an EMBL/GenBank/DDBJ whole genome shotgun (WGS) entry which is preliminary data.</text>
</comment>
<evidence type="ECO:0000256" key="1">
    <source>
        <dbReference type="SAM" id="MobiDB-lite"/>
    </source>
</evidence>
<dbReference type="EMBL" id="JANQDX010000015">
    <property type="protein sequence ID" value="KAL0911707.1"/>
    <property type="molecule type" value="Genomic_DNA"/>
</dbReference>